<dbReference type="Proteomes" id="UP001151582">
    <property type="component" value="Unassembled WGS sequence"/>
</dbReference>
<dbReference type="InterPro" id="IPR022234">
    <property type="entry name" value="DUF3759"/>
</dbReference>
<organism evidence="1 2">
    <name type="scientific">Dimargaris verticillata</name>
    <dbReference type="NCBI Taxonomy" id="2761393"/>
    <lineage>
        <taxon>Eukaryota</taxon>
        <taxon>Fungi</taxon>
        <taxon>Fungi incertae sedis</taxon>
        <taxon>Zoopagomycota</taxon>
        <taxon>Kickxellomycotina</taxon>
        <taxon>Dimargaritomycetes</taxon>
        <taxon>Dimargaritales</taxon>
        <taxon>Dimargaritaceae</taxon>
        <taxon>Dimargaris</taxon>
    </lineage>
</organism>
<dbReference type="OrthoDB" id="9895617at2759"/>
<protein>
    <submittedName>
        <fullName evidence="1">Uncharacterized protein</fullName>
    </submittedName>
</protein>
<name>A0A9W8B407_9FUNG</name>
<evidence type="ECO:0000313" key="2">
    <source>
        <dbReference type="Proteomes" id="UP001151582"/>
    </source>
</evidence>
<dbReference type="EMBL" id="JANBQB010000606">
    <property type="protein sequence ID" value="KAJ1974786.1"/>
    <property type="molecule type" value="Genomic_DNA"/>
</dbReference>
<proteinExistence type="predicted"/>
<keyword evidence="2" id="KW-1185">Reference proteome</keyword>
<dbReference type="AlphaFoldDB" id="A0A9W8B407"/>
<reference evidence="1" key="1">
    <citation type="submission" date="2022-07" db="EMBL/GenBank/DDBJ databases">
        <title>Phylogenomic reconstructions and comparative analyses of Kickxellomycotina fungi.</title>
        <authorList>
            <person name="Reynolds N.K."/>
            <person name="Stajich J.E."/>
            <person name="Barry K."/>
            <person name="Grigoriev I.V."/>
            <person name="Crous P."/>
            <person name="Smith M.E."/>
        </authorList>
    </citation>
    <scope>NUCLEOTIDE SEQUENCE</scope>
    <source>
        <strain evidence="1">RSA 567</strain>
    </source>
</reference>
<gene>
    <name evidence="1" type="ORF">H4R34_004589</name>
</gene>
<comment type="caution">
    <text evidence="1">The sequence shown here is derived from an EMBL/GenBank/DDBJ whole genome shotgun (WGS) entry which is preliminary data.</text>
</comment>
<accession>A0A9W8B407</accession>
<sequence>MHERKRSETMSYYPNTSYYGGGGGGGLRGDMGGYGGYGGGYGSHASYGRGLGYYPGQHEYYNGTMFPDASYHNRGWSVGDYAHRWLGPSHNRGYGRSYFDNIYSGLGSPSSWGSQWSLAHNPMTYRSYHNQLYYPPSPGAGMMGGGSAMVPYGGGGHAHGSMHRLGLEGLAAAAAFQAMKMWENRRMQHGFEPGHMGGRDMVVGSAMAEAIRMQQMGGYGNMHDPYNMASQAAMRAQLLYDDHLRQLRGGMAGGYVNPYY</sequence>
<dbReference type="Pfam" id="PF12585">
    <property type="entry name" value="DUF3759"/>
    <property type="match status" value="1"/>
</dbReference>
<evidence type="ECO:0000313" key="1">
    <source>
        <dbReference type="EMBL" id="KAJ1974786.1"/>
    </source>
</evidence>